<gene>
    <name evidence="1" type="ORF">UFOVP95_22</name>
</gene>
<dbReference type="EMBL" id="LR796213">
    <property type="protein sequence ID" value="CAB4127570.1"/>
    <property type="molecule type" value="Genomic_DNA"/>
</dbReference>
<evidence type="ECO:0008006" key="2">
    <source>
        <dbReference type="Google" id="ProtNLM"/>
    </source>
</evidence>
<reference evidence="1" key="1">
    <citation type="submission" date="2020-04" db="EMBL/GenBank/DDBJ databases">
        <authorList>
            <person name="Chiriac C."/>
            <person name="Salcher M."/>
            <person name="Ghai R."/>
            <person name="Kavagutti S V."/>
        </authorList>
    </citation>
    <scope>NUCLEOTIDE SEQUENCE</scope>
</reference>
<protein>
    <recommendedName>
        <fullName evidence="2">Large polyvalent protein associated domain-containing protein</fullName>
    </recommendedName>
</protein>
<name>A0A6J5L4R1_9CAUD</name>
<proteinExistence type="predicted"/>
<organism evidence="1">
    <name type="scientific">uncultured Caudovirales phage</name>
    <dbReference type="NCBI Taxonomy" id="2100421"/>
    <lineage>
        <taxon>Viruses</taxon>
        <taxon>Duplodnaviria</taxon>
        <taxon>Heunggongvirae</taxon>
        <taxon>Uroviricota</taxon>
        <taxon>Caudoviricetes</taxon>
        <taxon>Peduoviridae</taxon>
        <taxon>Maltschvirus</taxon>
        <taxon>Maltschvirus maltsch</taxon>
    </lineage>
</organism>
<sequence>MADLTISQVREKFPQYSDMSDEQLAQGLHKKYYNDMPFDAFSQKIGLKSKPAQQMPMYDPMGGITGYTEAKAPVSKEARAFERREGPFGYAKEYGKGAIAGLVGLPGELINLPGTVAGMAGVQVPRAPIGVSEASEAMFGKPTSEIAGGIRTSGEVLGLPGIPSIASGAMKTLAGTAGALRKTAGAAKSLRPEKAIESAFGEASSVSAVGEKAEKQISKKLEDLVNTRRKEFKSVKDNYLNAGRQNEEAILDNYLSKINEHYAVNASSMSPEEIKLLKESIARLGERPVEITGKVSETVRPGFEALEKERRFLDDVTRGVKVEGAAAIPAQFAKDLSKMLEGSISQYVPKEFENFNTVYRTLSEPINQYGAALGQQVTKRAGEFLPDIPKIDSAKIPNAFFSSRRSINDLKALTGDEKFVNDLAREHVATEIRGVDKAEKIRNYVAKNYDWLQELPALRSELEALAGNLRNAERLKTGAKIGAGAYLGSAALNKTTKLFGD</sequence>
<evidence type="ECO:0000313" key="1">
    <source>
        <dbReference type="EMBL" id="CAB4127570.1"/>
    </source>
</evidence>
<accession>A0A6J5L4R1</accession>